<proteinExistence type="predicted"/>
<keyword evidence="3" id="KW-1185">Reference proteome</keyword>
<dbReference type="InterPro" id="IPR037192">
    <property type="entry name" value="ERO1-like_sf"/>
</dbReference>
<reference evidence="4" key="1">
    <citation type="submission" date="2022-11" db="UniProtKB">
        <authorList>
            <consortium name="WormBaseParasite"/>
        </authorList>
    </citation>
    <scope>IDENTIFICATION</scope>
</reference>
<evidence type="ECO:0000256" key="1">
    <source>
        <dbReference type="ARBA" id="ARBA00023136"/>
    </source>
</evidence>
<keyword evidence="2" id="KW-1133">Transmembrane helix</keyword>
<sequence>MAIAERCLKMAKVPFVFSGSMMGGLADTFSPDDNMVFFPYYIIFNIIFMRNRRCDAASIDEFNNQKIFPLLQKLLQKDFFRFYKVCRYASFCSYLVFGFLLR</sequence>
<dbReference type="AlphaFoldDB" id="A0A914R7N1"/>
<accession>A0A914R7N1</accession>
<organism evidence="3 4">
    <name type="scientific">Parascaris equorum</name>
    <name type="common">Equine roundworm</name>
    <dbReference type="NCBI Taxonomy" id="6256"/>
    <lineage>
        <taxon>Eukaryota</taxon>
        <taxon>Metazoa</taxon>
        <taxon>Ecdysozoa</taxon>
        <taxon>Nematoda</taxon>
        <taxon>Chromadorea</taxon>
        <taxon>Rhabditida</taxon>
        <taxon>Spirurina</taxon>
        <taxon>Ascaridomorpha</taxon>
        <taxon>Ascaridoidea</taxon>
        <taxon>Ascarididae</taxon>
        <taxon>Parascaris</taxon>
    </lineage>
</organism>
<dbReference type="Proteomes" id="UP000887564">
    <property type="component" value="Unplaced"/>
</dbReference>
<protein>
    <submittedName>
        <fullName evidence="4">Uncharacterized protein</fullName>
    </submittedName>
</protein>
<evidence type="ECO:0000313" key="4">
    <source>
        <dbReference type="WBParaSite" id="PEQ_0000069501-mRNA-1"/>
    </source>
</evidence>
<dbReference type="WBParaSite" id="PEQ_0000069501-mRNA-1">
    <property type="protein sequence ID" value="PEQ_0000069501-mRNA-1"/>
    <property type="gene ID" value="PEQ_0000069501"/>
</dbReference>
<keyword evidence="1 2" id="KW-0472">Membrane</keyword>
<dbReference type="SUPFAM" id="SSF110019">
    <property type="entry name" value="ERO1-like"/>
    <property type="match status" value="1"/>
</dbReference>
<feature type="transmembrane region" description="Helical" evidence="2">
    <location>
        <begin position="82"/>
        <end position="101"/>
    </location>
</feature>
<evidence type="ECO:0000313" key="3">
    <source>
        <dbReference type="Proteomes" id="UP000887564"/>
    </source>
</evidence>
<keyword evidence="2" id="KW-0812">Transmembrane</keyword>
<name>A0A914R7N1_PAREQ</name>
<evidence type="ECO:0000256" key="2">
    <source>
        <dbReference type="SAM" id="Phobius"/>
    </source>
</evidence>